<keyword evidence="1" id="KW-1133">Transmembrane helix</keyword>
<accession>A0ABW3KX38</accession>
<name>A0ABW3KX38_9BACI</name>
<comment type="caution">
    <text evidence="2">The sequence shown here is derived from an EMBL/GenBank/DDBJ whole genome shotgun (WGS) entry which is preliminary data.</text>
</comment>
<gene>
    <name evidence="2" type="ORF">ACFQ2J_04400</name>
</gene>
<keyword evidence="1" id="KW-0472">Membrane</keyword>
<evidence type="ECO:0000313" key="2">
    <source>
        <dbReference type="EMBL" id="MFD1018436.1"/>
    </source>
</evidence>
<keyword evidence="3" id="KW-1185">Reference proteome</keyword>
<organism evidence="2 3">
    <name type="scientific">Thalassobacillus hwangdonensis</name>
    <dbReference type="NCBI Taxonomy" id="546108"/>
    <lineage>
        <taxon>Bacteria</taxon>
        <taxon>Bacillati</taxon>
        <taxon>Bacillota</taxon>
        <taxon>Bacilli</taxon>
        <taxon>Bacillales</taxon>
        <taxon>Bacillaceae</taxon>
        <taxon>Thalassobacillus</taxon>
    </lineage>
</organism>
<dbReference type="RefSeq" id="WP_386056934.1">
    <property type="nucleotide sequence ID" value="NZ_JBHTKL010000001.1"/>
</dbReference>
<dbReference type="Proteomes" id="UP001596990">
    <property type="component" value="Unassembled WGS sequence"/>
</dbReference>
<sequence>MPNAELKKEHAAHGKEEPKLKGTFISVMIVGALLILSWVGVFGLFLAR</sequence>
<feature type="transmembrane region" description="Helical" evidence="1">
    <location>
        <begin position="24"/>
        <end position="47"/>
    </location>
</feature>
<evidence type="ECO:0000256" key="1">
    <source>
        <dbReference type="SAM" id="Phobius"/>
    </source>
</evidence>
<evidence type="ECO:0000313" key="3">
    <source>
        <dbReference type="Proteomes" id="UP001596990"/>
    </source>
</evidence>
<protein>
    <submittedName>
        <fullName evidence="2">Cytochrome c oxidase subunit 2A</fullName>
    </submittedName>
</protein>
<reference evidence="3" key="1">
    <citation type="journal article" date="2019" name="Int. J. Syst. Evol. Microbiol.">
        <title>The Global Catalogue of Microorganisms (GCM) 10K type strain sequencing project: providing services to taxonomists for standard genome sequencing and annotation.</title>
        <authorList>
            <consortium name="The Broad Institute Genomics Platform"/>
            <consortium name="The Broad Institute Genome Sequencing Center for Infectious Disease"/>
            <person name="Wu L."/>
            <person name="Ma J."/>
        </authorList>
    </citation>
    <scope>NUCLEOTIDE SEQUENCE [LARGE SCALE GENOMIC DNA]</scope>
    <source>
        <strain evidence="3">CCUG 56607</strain>
    </source>
</reference>
<keyword evidence="1" id="KW-0812">Transmembrane</keyword>
<dbReference type="EMBL" id="JBHTKL010000001">
    <property type="protein sequence ID" value="MFD1018436.1"/>
    <property type="molecule type" value="Genomic_DNA"/>
</dbReference>
<proteinExistence type="predicted"/>